<protein>
    <submittedName>
        <fullName evidence="6">Kinase-like protein</fullName>
    </submittedName>
</protein>
<keyword evidence="3 4" id="KW-0067">ATP-binding</keyword>
<evidence type="ECO:0000256" key="2">
    <source>
        <dbReference type="ARBA" id="ARBA00022741"/>
    </source>
</evidence>
<dbReference type="Pfam" id="PF07714">
    <property type="entry name" value="PK_Tyr_Ser-Thr"/>
    <property type="match status" value="1"/>
</dbReference>
<accession>A0A5M3MC84</accession>
<dbReference type="InterPro" id="IPR011009">
    <property type="entry name" value="Kinase-like_dom_sf"/>
</dbReference>
<name>A0A5M3MC84_CONPW</name>
<reference evidence="7" key="1">
    <citation type="journal article" date="2012" name="Science">
        <title>The Paleozoic origin of enzymatic lignin decomposition reconstructed from 31 fungal genomes.</title>
        <authorList>
            <person name="Floudas D."/>
            <person name="Binder M."/>
            <person name="Riley R."/>
            <person name="Barry K."/>
            <person name="Blanchette R.A."/>
            <person name="Henrissat B."/>
            <person name="Martinez A.T."/>
            <person name="Otillar R."/>
            <person name="Spatafora J.W."/>
            <person name="Yadav J.S."/>
            <person name="Aerts A."/>
            <person name="Benoit I."/>
            <person name="Boyd A."/>
            <person name="Carlson A."/>
            <person name="Copeland A."/>
            <person name="Coutinho P.M."/>
            <person name="de Vries R.P."/>
            <person name="Ferreira P."/>
            <person name="Findley K."/>
            <person name="Foster B."/>
            <person name="Gaskell J."/>
            <person name="Glotzer D."/>
            <person name="Gorecki P."/>
            <person name="Heitman J."/>
            <person name="Hesse C."/>
            <person name="Hori C."/>
            <person name="Igarashi K."/>
            <person name="Jurgens J.A."/>
            <person name="Kallen N."/>
            <person name="Kersten P."/>
            <person name="Kohler A."/>
            <person name="Kuees U."/>
            <person name="Kumar T.K.A."/>
            <person name="Kuo A."/>
            <person name="LaButti K."/>
            <person name="Larrondo L.F."/>
            <person name="Lindquist E."/>
            <person name="Ling A."/>
            <person name="Lombard V."/>
            <person name="Lucas S."/>
            <person name="Lundell T."/>
            <person name="Martin R."/>
            <person name="McLaughlin D.J."/>
            <person name="Morgenstern I."/>
            <person name="Morin E."/>
            <person name="Murat C."/>
            <person name="Nagy L.G."/>
            <person name="Nolan M."/>
            <person name="Ohm R.A."/>
            <person name="Patyshakuliyeva A."/>
            <person name="Rokas A."/>
            <person name="Ruiz-Duenas F.J."/>
            <person name="Sabat G."/>
            <person name="Salamov A."/>
            <person name="Samejima M."/>
            <person name="Schmutz J."/>
            <person name="Slot J.C."/>
            <person name="St John F."/>
            <person name="Stenlid J."/>
            <person name="Sun H."/>
            <person name="Sun S."/>
            <person name="Syed K."/>
            <person name="Tsang A."/>
            <person name="Wiebenga A."/>
            <person name="Young D."/>
            <person name="Pisabarro A."/>
            <person name="Eastwood D.C."/>
            <person name="Martin F."/>
            <person name="Cullen D."/>
            <person name="Grigoriev I.V."/>
            <person name="Hibbett D.S."/>
        </authorList>
    </citation>
    <scope>NUCLEOTIDE SEQUENCE [LARGE SCALE GENOMIC DNA]</scope>
    <source>
        <strain evidence="7">RWD-64-598 SS2</strain>
    </source>
</reference>
<dbReference type="InterPro" id="IPR000719">
    <property type="entry name" value="Prot_kinase_dom"/>
</dbReference>
<dbReference type="OMA" id="VEAPAWE"/>
<dbReference type="EMBL" id="JH711585">
    <property type="protein sequence ID" value="EIW76653.1"/>
    <property type="molecule type" value="Genomic_DNA"/>
</dbReference>
<dbReference type="PROSITE" id="PS00107">
    <property type="entry name" value="PROTEIN_KINASE_ATP"/>
    <property type="match status" value="1"/>
</dbReference>
<dbReference type="KEGG" id="cput:CONPUDRAFT_168476"/>
<dbReference type="Gene3D" id="1.10.510.10">
    <property type="entry name" value="Transferase(Phosphotransferase) domain 1"/>
    <property type="match status" value="1"/>
</dbReference>
<dbReference type="PROSITE" id="PS50011">
    <property type="entry name" value="PROTEIN_KINASE_DOM"/>
    <property type="match status" value="1"/>
</dbReference>
<dbReference type="OrthoDB" id="4062651at2759"/>
<evidence type="ECO:0000256" key="3">
    <source>
        <dbReference type="ARBA" id="ARBA00022840"/>
    </source>
</evidence>
<evidence type="ECO:0000313" key="6">
    <source>
        <dbReference type="EMBL" id="EIW76653.1"/>
    </source>
</evidence>
<dbReference type="InterPro" id="IPR017441">
    <property type="entry name" value="Protein_kinase_ATP_BS"/>
</dbReference>
<feature type="binding site" evidence="4">
    <location>
        <position position="260"/>
    </location>
    <ligand>
        <name>ATP</name>
        <dbReference type="ChEBI" id="CHEBI:30616"/>
    </ligand>
</feature>
<comment type="caution">
    <text evidence="6">The sequence shown here is derived from an EMBL/GenBank/DDBJ whole genome shotgun (WGS) entry which is preliminary data.</text>
</comment>
<dbReference type="GO" id="GO:0005524">
    <property type="term" value="F:ATP binding"/>
    <property type="evidence" value="ECO:0007669"/>
    <property type="project" value="UniProtKB-UniRule"/>
</dbReference>
<dbReference type="GeneID" id="19206003"/>
<evidence type="ECO:0000256" key="4">
    <source>
        <dbReference type="PROSITE-ProRule" id="PRU10141"/>
    </source>
</evidence>
<sequence length="577" mass="64105">MPLPRAPSLRRVAKSDGSLSITNDMPSSPDYLEALCGSLSNPDILGGQLSYDDMFTCAECVKRTRVFPILIATIFYHLRCCVDDQGLFQEFLDKTYLWRSLSDLELLTKSSEVRDEIHSLFTKSKLVYPNCGCSISVSRDVEENTCQLDFTVTADALTSIFGSRTVRRELLALRGSAAQATIDGLHSLLPSSSSDSLAMKQSRYGAEVQRLLYKLCRNTGLHPRALELRDVDVNRDAIVGSGGFSDVYKGRFRGTDVAVKRVRMVQNSIDRTMQEFASELIFWSQLRHPNLLGPHGVFHIDRGPCLVSPWMENGNIRNYCKMHPDATVDPLMLDIAQGLESLHTQEPVIIHGDLKPDNVLVNSSGRAVISDFGLSKIGGSSLIEPTTQSYTQSMARGGTYRYQSPELLKGETGVTISSDVYALGCIFYELYSNRVPYEGRHEAATICAISRGERLERPPEMGDAMWSLTSACLSYEPADRPSVSEVVEILTSMVEDKRPPPSTDQNDWVVPYEHEQPKQHGGGMCSPHEVWKADTKSCSEHCVSATKKSPVAIRFEIFRDGSSSMRHATVPCQAHVW</sequence>
<evidence type="ECO:0000256" key="1">
    <source>
        <dbReference type="ARBA" id="ARBA00022527"/>
    </source>
</evidence>
<gene>
    <name evidence="6" type="ORF">CONPUDRAFT_168476</name>
</gene>
<keyword evidence="6" id="KW-0808">Transferase</keyword>
<feature type="domain" description="Protein kinase" evidence="5">
    <location>
        <begin position="233"/>
        <end position="494"/>
    </location>
</feature>
<dbReference type="InterPro" id="IPR001245">
    <property type="entry name" value="Ser-Thr/Tyr_kinase_cat_dom"/>
</dbReference>
<keyword evidence="1" id="KW-0723">Serine/threonine-protein kinase</keyword>
<dbReference type="GO" id="GO:0004674">
    <property type="term" value="F:protein serine/threonine kinase activity"/>
    <property type="evidence" value="ECO:0007669"/>
    <property type="project" value="TreeGrafter"/>
</dbReference>
<evidence type="ECO:0000313" key="7">
    <source>
        <dbReference type="Proteomes" id="UP000053558"/>
    </source>
</evidence>
<dbReference type="RefSeq" id="XP_007773038.1">
    <property type="nucleotide sequence ID" value="XM_007774848.1"/>
</dbReference>
<keyword evidence="7" id="KW-1185">Reference proteome</keyword>
<proteinExistence type="predicted"/>
<dbReference type="PANTHER" id="PTHR44329:SF298">
    <property type="entry name" value="MIXED LINEAGE KINASE DOMAIN-LIKE PROTEIN"/>
    <property type="match status" value="1"/>
</dbReference>
<keyword evidence="2 4" id="KW-0547">Nucleotide-binding</keyword>
<evidence type="ECO:0000259" key="5">
    <source>
        <dbReference type="PROSITE" id="PS50011"/>
    </source>
</evidence>
<dbReference type="PROSITE" id="PS00108">
    <property type="entry name" value="PROTEIN_KINASE_ST"/>
    <property type="match status" value="1"/>
</dbReference>
<organism evidence="6 7">
    <name type="scientific">Coniophora puteana (strain RWD-64-598)</name>
    <name type="common">Brown rot fungus</name>
    <dbReference type="NCBI Taxonomy" id="741705"/>
    <lineage>
        <taxon>Eukaryota</taxon>
        <taxon>Fungi</taxon>
        <taxon>Dikarya</taxon>
        <taxon>Basidiomycota</taxon>
        <taxon>Agaricomycotina</taxon>
        <taxon>Agaricomycetes</taxon>
        <taxon>Agaricomycetidae</taxon>
        <taxon>Boletales</taxon>
        <taxon>Coniophorineae</taxon>
        <taxon>Coniophoraceae</taxon>
        <taxon>Coniophora</taxon>
    </lineage>
</organism>
<dbReference type="InterPro" id="IPR008271">
    <property type="entry name" value="Ser/Thr_kinase_AS"/>
</dbReference>
<keyword evidence="6" id="KW-0418">Kinase</keyword>
<dbReference type="PANTHER" id="PTHR44329">
    <property type="entry name" value="SERINE/THREONINE-PROTEIN KINASE TNNI3K-RELATED"/>
    <property type="match status" value="1"/>
</dbReference>
<dbReference type="SMART" id="SM00220">
    <property type="entry name" value="S_TKc"/>
    <property type="match status" value="1"/>
</dbReference>
<dbReference type="Proteomes" id="UP000053558">
    <property type="component" value="Unassembled WGS sequence"/>
</dbReference>
<dbReference type="InterPro" id="IPR051681">
    <property type="entry name" value="Ser/Thr_Kinases-Pseudokinases"/>
</dbReference>
<dbReference type="AlphaFoldDB" id="A0A5M3MC84"/>
<dbReference type="SUPFAM" id="SSF56112">
    <property type="entry name" value="Protein kinase-like (PK-like)"/>
    <property type="match status" value="1"/>
</dbReference>